<evidence type="ECO:0000259" key="2">
    <source>
        <dbReference type="PROSITE" id="PS51737"/>
    </source>
</evidence>
<dbReference type="RefSeq" id="WP_047811464.1">
    <property type="nucleotide sequence ID" value="NZ_LDZY01000014.1"/>
</dbReference>
<dbReference type="SMART" id="SM00857">
    <property type="entry name" value="Resolvase"/>
    <property type="match status" value="1"/>
</dbReference>
<dbReference type="AlphaFoldDB" id="A0A0J1IID5"/>
<organism evidence="3 4">
    <name type="scientific">Desulfosporosinus acididurans</name>
    <dbReference type="NCBI Taxonomy" id="476652"/>
    <lineage>
        <taxon>Bacteria</taxon>
        <taxon>Bacillati</taxon>
        <taxon>Bacillota</taxon>
        <taxon>Clostridia</taxon>
        <taxon>Eubacteriales</taxon>
        <taxon>Desulfitobacteriaceae</taxon>
        <taxon>Desulfosporosinus</taxon>
    </lineage>
</organism>
<dbReference type="PATRIC" id="fig|476652.3.peg.3899"/>
<dbReference type="InterPro" id="IPR050639">
    <property type="entry name" value="SSR_resolvase"/>
</dbReference>
<keyword evidence="4" id="KW-1185">Reference proteome</keyword>
<feature type="domain" description="Recombinase" evidence="2">
    <location>
        <begin position="182"/>
        <end position="308"/>
    </location>
</feature>
<gene>
    <name evidence="3" type="primary">tnpR_6</name>
    <name evidence="3" type="ORF">DEAC_c36880</name>
</gene>
<evidence type="ECO:0000313" key="3">
    <source>
        <dbReference type="EMBL" id="KLU64486.1"/>
    </source>
</evidence>
<dbReference type="InterPro" id="IPR011109">
    <property type="entry name" value="DNA_bind_recombinase_dom"/>
</dbReference>
<dbReference type="PANTHER" id="PTHR30461:SF23">
    <property type="entry name" value="DNA RECOMBINASE-RELATED"/>
    <property type="match status" value="1"/>
</dbReference>
<feature type="domain" description="Resolvase/invertase-type recombinase catalytic" evidence="1">
    <location>
        <begin position="25"/>
        <end position="173"/>
    </location>
</feature>
<sequence>MATVTVIPAKPMQEMKGLEATAKLRVCAYARVSTDNEEQLSSYQAQVEHYTSYIQNNPVWEFVQVFSDEGISGTNTKKREGFNRMIDECMAGKIDMVITKSISRFARNTLDTLKYVRQLKEKGVAIFFEKENVNTLDSKGEFLITLLGSLAQEESSNLSQITKMGISYRFQEGKVLVNHNKFLGYTKDDQGQLVIVPEEAGVVRRIYREFLDGKSPYKIASILQKDGIKTGSGGSRWYDSTVIGILKNVKYMGDALLQKTYTIDFLTKKRVKNTGHAAQYYVEDSHEAIISKEEFAAVQAEFERRGNLRGYSRSGKSSFTSEYPFSGKLFCQNCGSKFRRQAWGSGKNRKYVWRCINREINGVESCGMKSIREKDLEKAFVRAINKVISRKEAFLLEETGDCVVGTEEIDAKLEELQQKLLTVLRSLGTDNEKYAKVVGEIETLRGHKVGLKNVEAEESWRKSKLEEFKAYMDATDGKPLDRFDGDLFRRLVEKAKVLSIVEVVFVFKAWIEVREILGRM</sequence>
<evidence type="ECO:0000313" key="4">
    <source>
        <dbReference type="Proteomes" id="UP000036356"/>
    </source>
</evidence>
<dbReference type="GO" id="GO:0000150">
    <property type="term" value="F:DNA strand exchange activity"/>
    <property type="evidence" value="ECO:0007669"/>
    <property type="project" value="InterPro"/>
</dbReference>
<comment type="caution">
    <text evidence="3">The sequence shown here is derived from an EMBL/GenBank/DDBJ whole genome shotgun (WGS) entry which is preliminary data.</text>
</comment>
<evidence type="ECO:0000259" key="1">
    <source>
        <dbReference type="PROSITE" id="PS51736"/>
    </source>
</evidence>
<reference evidence="3 4" key="1">
    <citation type="submission" date="2015-06" db="EMBL/GenBank/DDBJ databases">
        <title>Draft genome of the moderately acidophilic sulfate reducer Candidatus Desulfosporosinus acididurans strain M1.</title>
        <authorList>
            <person name="Poehlein A."/>
            <person name="Petzsch P."/>
            <person name="Johnson B.D."/>
            <person name="Schloemann M."/>
            <person name="Daniel R."/>
            <person name="Muehling M."/>
        </authorList>
    </citation>
    <scope>NUCLEOTIDE SEQUENCE [LARGE SCALE GENOMIC DNA]</scope>
    <source>
        <strain evidence="3 4">M1</strain>
    </source>
</reference>
<dbReference type="CDD" id="cd00338">
    <property type="entry name" value="Ser_Recombinase"/>
    <property type="match status" value="1"/>
</dbReference>
<dbReference type="InterPro" id="IPR006119">
    <property type="entry name" value="Resolv_N"/>
</dbReference>
<dbReference type="InterPro" id="IPR036162">
    <property type="entry name" value="Resolvase-like_N_sf"/>
</dbReference>
<dbReference type="PROSITE" id="PS51736">
    <property type="entry name" value="RECOMBINASES_3"/>
    <property type="match status" value="1"/>
</dbReference>
<dbReference type="Proteomes" id="UP000036356">
    <property type="component" value="Unassembled WGS sequence"/>
</dbReference>
<dbReference type="GO" id="GO:0003677">
    <property type="term" value="F:DNA binding"/>
    <property type="evidence" value="ECO:0007669"/>
    <property type="project" value="InterPro"/>
</dbReference>
<dbReference type="Gene3D" id="3.40.50.1390">
    <property type="entry name" value="Resolvase, N-terminal catalytic domain"/>
    <property type="match status" value="1"/>
</dbReference>
<dbReference type="InterPro" id="IPR025827">
    <property type="entry name" value="Zn_ribbon_recom_dom"/>
</dbReference>
<protein>
    <submittedName>
        <fullName evidence="3">Transposon Tn3 resolvase</fullName>
    </submittedName>
</protein>
<dbReference type="PANTHER" id="PTHR30461">
    <property type="entry name" value="DNA-INVERTASE FROM LAMBDOID PROPHAGE"/>
    <property type="match status" value="1"/>
</dbReference>
<dbReference type="Pfam" id="PF00239">
    <property type="entry name" value="Resolvase"/>
    <property type="match status" value="1"/>
</dbReference>
<dbReference type="PROSITE" id="PS51737">
    <property type="entry name" value="RECOMBINASE_DNA_BIND"/>
    <property type="match status" value="1"/>
</dbReference>
<dbReference type="Pfam" id="PF13408">
    <property type="entry name" value="Zn_ribbon_recom"/>
    <property type="match status" value="1"/>
</dbReference>
<proteinExistence type="predicted"/>
<name>A0A0J1IID5_9FIRM</name>
<accession>A0A0J1IID5</accession>
<dbReference type="Pfam" id="PF07508">
    <property type="entry name" value="Recombinase"/>
    <property type="match status" value="1"/>
</dbReference>
<dbReference type="Gene3D" id="3.90.1750.20">
    <property type="entry name" value="Putative Large Serine Recombinase, Chain B, Domain 2"/>
    <property type="match status" value="1"/>
</dbReference>
<dbReference type="SUPFAM" id="SSF53041">
    <property type="entry name" value="Resolvase-like"/>
    <property type="match status" value="1"/>
</dbReference>
<dbReference type="STRING" id="476652.DEAC_c36880"/>
<dbReference type="EMBL" id="LDZY01000014">
    <property type="protein sequence ID" value="KLU64486.1"/>
    <property type="molecule type" value="Genomic_DNA"/>
</dbReference>
<dbReference type="InterPro" id="IPR038109">
    <property type="entry name" value="DNA_bind_recomb_sf"/>
</dbReference>